<gene>
    <name evidence="2" type="ORF">EDC14_100746</name>
</gene>
<evidence type="ECO:0000256" key="1">
    <source>
        <dbReference type="SAM" id="SignalP"/>
    </source>
</evidence>
<evidence type="ECO:0008006" key="4">
    <source>
        <dbReference type="Google" id="ProtNLM"/>
    </source>
</evidence>
<protein>
    <recommendedName>
        <fullName evidence="4">Outer membrane protein with beta-barrel domain</fullName>
    </recommendedName>
</protein>
<sequence>MATRDSILSILLIAALLLALPGAAQAAPLGDMVTLSIGDARDGSSLAVGGRFGDWGLEAGAIPGDGRYPDALDYPCPHDDYRVVDDDYVPGTYGFDTLRYFDLQPQLAVYLGAGLYFAEHQTMVQSRATGWIYENASTTETDPAFSGGIVYRNDQVGIGLGYHSLRGANLQFLVNF</sequence>
<name>A0A4R1RYJ5_HYDET</name>
<comment type="caution">
    <text evidence="2">The sequence shown here is derived from an EMBL/GenBank/DDBJ whole genome shotgun (WGS) entry which is preliminary data.</text>
</comment>
<evidence type="ECO:0000313" key="3">
    <source>
        <dbReference type="Proteomes" id="UP000295008"/>
    </source>
</evidence>
<proteinExistence type="predicted"/>
<keyword evidence="1" id="KW-0732">Signal</keyword>
<dbReference type="AlphaFoldDB" id="A0A4R1RYJ5"/>
<feature type="chain" id="PRO_5020401544" description="Outer membrane protein with beta-barrel domain" evidence="1">
    <location>
        <begin position="27"/>
        <end position="176"/>
    </location>
</feature>
<accession>A0A4R1RYJ5</accession>
<feature type="signal peptide" evidence="1">
    <location>
        <begin position="1"/>
        <end position="26"/>
    </location>
</feature>
<evidence type="ECO:0000313" key="2">
    <source>
        <dbReference type="EMBL" id="TCL71584.1"/>
    </source>
</evidence>
<organism evidence="2 3">
    <name type="scientific">Hydrogenispora ethanolica</name>
    <dbReference type="NCBI Taxonomy" id="1082276"/>
    <lineage>
        <taxon>Bacteria</taxon>
        <taxon>Bacillati</taxon>
        <taxon>Bacillota</taxon>
        <taxon>Hydrogenispora</taxon>
    </lineage>
</organism>
<dbReference type="RefSeq" id="WP_132013730.1">
    <property type="nucleotide sequence ID" value="NZ_SLUN01000007.1"/>
</dbReference>
<dbReference type="EMBL" id="SLUN01000007">
    <property type="protein sequence ID" value="TCL71584.1"/>
    <property type="molecule type" value="Genomic_DNA"/>
</dbReference>
<reference evidence="2 3" key="1">
    <citation type="submission" date="2019-03" db="EMBL/GenBank/DDBJ databases">
        <title>Genomic Encyclopedia of Type Strains, Phase IV (KMG-IV): sequencing the most valuable type-strain genomes for metagenomic binning, comparative biology and taxonomic classification.</title>
        <authorList>
            <person name="Goeker M."/>
        </authorList>
    </citation>
    <scope>NUCLEOTIDE SEQUENCE [LARGE SCALE GENOMIC DNA]</scope>
    <source>
        <strain evidence="2 3">LX-B</strain>
    </source>
</reference>
<keyword evidence="3" id="KW-1185">Reference proteome</keyword>
<dbReference type="Proteomes" id="UP000295008">
    <property type="component" value="Unassembled WGS sequence"/>
</dbReference>
<dbReference type="OrthoDB" id="464564at2"/>